<organism evidence="1 2">
    <name type="scientific">Novosphingobium malaysiense</name>
    <dbReference type="NCBI Taxonomy" id="1348853"/>
    <lineage>
        <taxon>Bacteria</taxon>
        <taxon>Pseudomonadati</taxon>
        <taxon>Pseudomonadota</taxon>
        <taxon>Alphaproteobacteria</taxon>
        <taxon>Sphingomonadales</taxon>
        <taxon>Sphingomonadaceae</taxon>
        <taxon>Novosphingobium</taxon>
    </lineage>
</organism>
<dbReference type="AlphaFoldDB" id="A0A0B1ZMD7"/>
<accession>A0A0B1ZMD7</accession>
<dbReference type="STRING" id="1348853.LK12_17300"/>
<reference evidence="1 2" key="1">
    <citation type="submission" date="2014-10" db="EMBL/GenBank/DDBJ databases">
        <title>Genome sequence of Novosphingobium malaysiense MUSC 273(T).</title>
        <authorList>
            <person name="Lee L.-H."/>
        </authorList>
    </citation>
    <scope>NUCLEOTIDE SEQUENCE [LARGE SCALE GENOMIC DNA]</scope>
    <source>
        <strain evidence="1 2">MUSC 273</strain>
    </source>
</reference>
<dbReference type="OrthoDB" id="8246499at2"/>
<dbReference type="RefSeq" id="WP_039286593.1">
    <property type="nucleotide sequence ID" value="NZ_JTDI01000005.1"/>
</dbReference>
<comment type="caution">
    <text evidence="1">The sequence shown here is derived from an EMBL/GenBank/DDBJ whole genome shotgun (WGS) entry which is preliminary data.</text>
</comment>
<evidence type="ECO:0000313" key="2">
    <source>
        <dbReference type="Proteomes" id="UP000031057"/>
    </source>
</evidence>
<gene>
    <name evidence="1" type="ORF">LK12_17300</name>
</gene>
<name>A0A0B1ZMD7_9SPHN</name>
<evidence type="ECO:0000313" key="1">
    <source>
        <dbReference type="EMBL" id="KHK90353.1"/>
    </source>
</evidence>
<dbReference type="EMBL" id="JTDI01000005">
    <property type="protein sequence ID" value="KHK90353.1"/>
    <property type="molecule type" value="Genomic_DNA"/>
</dbReference>
<sequence>MTDIVTKQIAGILSTLDFTPETMIQRHLTGPHADAWKSALRKLLDGEPVWAHTAPNFPFGTTIEVGGMTSDQLIEAMLAQKMGPSGYARHLLAIANAEPGEVHTASFAYAKVKDITESGQTSELFDRQRLKALGLELCRPSDVAYLRIAHRDQRPGSFYFAAMPPITLEGGPARIFSIGNDIDGRTWLHAAICDETDPGSRWQAEDGFVFRVIP</sequence>
<dbReference type="Proteomes" id="UP000031057">
    <property type="component" value="Unassembled WGS sequence"/>
</dbReference>
<keyword evidence="2" id="KW-1185">Reference proteome</keyword>
<protein>
    <submittedName>
        <fullName evidence="1">Uncharacterized protein</fullName>
    </submittedName>
</protein>
<proteinExistence type="predicted"/>